<keyword evidence="5" id="KW-0813">Transport</keyword>
<feature type="repeat" description="Solcar" evidence="4">
    <location>
        <begin position="11"/>
        <end position="77"/>
    </location>
</feature>
<dbReference type="AlphaFoldDB" id="A0AAD3XK69"/>
<comment type="similarity">
    <text evidence="5">Belongs to the mitochondrial carrier (TC 2.A.29) family.</text>
</comment>
<dbReference type="Proteomes" id="UP001279734">
    <property type="component" value="Unassembled WGS sequence"/>
</dbReference>
<keyword evidence="2 4" id="KW-0812">Transmembrane</keyword>
<sequence length="77" mass="8220">MEISPESASDERLIVHATAGVEAGALAAVVTSPLDVVKTRLQCQLVFDKVSMEVTTWPKCAESSSILAYSTQNFTSC</sequence>
<evidence type="ECO:0000313" key="6">
    <source>
        <dbReference type="EMBL" id="GMH07439.1"/>
    </source>
</evidence>
<protein>
    <submittedName>
        <fullName evidence="6">Uncharacterized protein</fullName>
    </submittedName>
</protein>
<evidence type="ECO:0000256" key="1">
    <source>
        <dbReference type="ARBA" id="ARBA00004141"/>
    </source>
</evidence>
<evidence type="ECO:0000256" key="5">
    <source>
        <dbReference type="RuleBase" id="RU000488"/>
    </source>
</evidence>
<dbReference type="GO" id="GO:0016020">
    <property type="term" value="C:membrane"/>
    <property type="evidence" value="ECO:0007669"/>
    <property type="project" value="UniProtKB-SubCell"/>
</dbReference>
<dbReference type="InterPro" id="IPR023395">
    <property type="entry name" value="MCP_dom_sf"/>
</dbReference>
<organism evidence="6 7">
    <name type="scientific">Nepenthes gracilis</name>
    <name type="common">Slender pitcher plant</name>
    <dbReference type="NCBI Taxonomy" id="150966"/>
    <lineage>
        <taxon>Eukaryota</taxon>
        <taxon>Viridiplantae</taxon>
        <taxon>Streptophyta</taxon>
        <taxon>Embryophyta</taxon>
        <taxon>Tracheophyta</taxon>
        <taxon>Spermatophyta</taxon>
        <taxon>Magnoliopsida</taxon>
        <taxon>eudicotyledons</taxon>
        <taxon>Gunneridae</taxon>
        <taxon>Pentapetalae</taxon>
        <taxon>Caryophyllales</taxon>
        <taxon>Nepenthaceae</taxon>
        <taxon>Nepenthes</taxon>
    </lineage>
</organism>
<accession>A0AAD3XK69</accession>
<dbReference type="Gene3D" id="1.50.40.10">
    <property type="entry name" value="Mitochondrial carrier domain"/>
    <property type="match status" value="1"/>
</dbReference>
<name>A0AAD3XK69_NEPGR</name>
<dbReference type="InterPro" id="IPR018108">
    <property type="entry name" value="MCP_transmembrane"/>
</dbReference>
<dbReference type="SUPFAM" id="SSF103506">
    <property type="entry name" value="Mitochondrial carrier"/>
    <property type="match status" value="1"/>
</dbReference>
<keyword evidence="7" id="KW-1185">Reference proteome</keyword>
<evidence type="ECO:0000256" key="3">
    <source>
        <dbReference type="ARBA" id="ARBA00023136"/>
    </source>
</evidence>
<dbReference type="Pfam" id="PF00153">
    <property type="entry name" value="Mito_carr"/>
    <property type="match status" value="1"/>
</dbReference>
<evidence type="ECO:0000256" key="4">
    <source>
        <dbReference type="PROSITE-ProRule" id="PRU00282"/>
    </source>
</evidence>
<dbReference type="EMBL" id="BSYO01000007">
    <property type="protein sequence ID" value="GMH07439.1"/>
    <property type="molecule type" value="Genomic_DNA"/>
</dbReference>
<comment type="subcellular location">
    <subcellularLocation>
        <location evidence="1">Membrane</location>
        <topology evidence="1">Multi-pass membrane protein</topology>
    </subcellularLocation>
</comment>
<reference evidence="6" key="1">
    <citation type="submission" date="2023-05" db="EMBL/GenBank/DDBJ databases">
        <title>Nepenthes gracilis genome sequencing.</title>
        <authorList>
            <person name="Fukushima K."/>
        </authorList>
    </citation>
    <scope>NUCLEOTIDE SEQUENCE</scope>
    <source>
        <strain evidence="6">SING2019-196</strain>
    </source>
</reference>
<comment type="caution">
    <text evidence="6">The sequence shown here is derived from an EMBL/GenBank/DDBJ whole genome shotgun (WGS) entry which is preliminary data.</text>
</comment>
<dbReference type="PROSITE" id="PS50920">
    <property type="entry name" value="SOLCAR"/>
    <property type="match status" value="1"/>
</dbReference>
<keyword evidence="3 4" id="KW-0472">Membrane</keyword>
<evidence type="ECO:0000313" key="7">
    <source>
        <dbReference type="Proteomes" id="UP001279734"/>
    </source>
</evidence>
<evidence type="ECO:0000256" key="2">
    <source>
        <dbReference type="ARBA" id="ARBA00022692"/>
    </source>
</evidence>
<gene>
    <name evidence="6" type="ORF">Nepgr_009279</name>
</gene>
<proteinExistence type="inferred from homology"/>